<protein>
    <recommendedName>
        <fullName evidence="4">J domain-containing protein</fullName>
    </recommendedName>
</protein>
<evidence type="ECO:0000313" key="5">
    <source>
        <dbReference type="EMBL" id="KAE9972462.1"/>
    </source>
</evidence>
<sequence>MASMSATCDYYAILEIESDATVQTIRQAYKRLALARHPDKQPDNPDATAEFQTLQAAVETLSDQQTREAYDQDRAEKTRLAEEERRAGEKKQKRSRRRGEKKAEKKREAEAMRKAEEERRREEQRRADAKRETEQERQAEETRLHEEEQDRKAEIVHWRALVAKRHHLSWWQLEVPKLVKELEVFESELRVLKGHHHNGVPPKTKKPAEDSTVDTHLVMKTRLEVYKAKQMIQDDPSCQNRRKHKAALLRLKTFEILETKNLVKFITAQIGELEGELDEIEDRTTEQKRQAWCEHKQAWHPVWAEGAGEFSCMSKYCQRSQTRVALEPLS</sequence>
<accession>A0A8H3YWK9</accession>
<dbReference type="Proteomes" id="UP000433883">
    <property type="component" value="Unassembled WGS sequence"/>
</dbReference>
<keyword evidence="1" id="KW-0143">Chaperone</keyword>
<gene>
    <name evidence="5" type="ORF">BLS_004018</name>
</gene>
<dbReference type="PROSITE" id="PS50076">
    <property type="entry name" value="DNAJ_2"/>
    <property type="match status" value="1"/>
</dbReference>
<dbReference type="SMART" id="SM00271">
    <property type="entry name" value="DnaJ"/>
    <property type="match status" value="1"/>
</dbReference>
<name>A0A8H3YWK9_VENIN</name>
<proteinExistence type="predicted"/>
<keyword evidence="2" id="KW-0175">Coiled coil</keyword>
<feature type="region of interest" description="Disordered" evidence="3">
    <location>
        <begin position="60"/>
        <end position="150"/>
    </location>
</feature>
<dbReference type="InterPro" id="IPR001623">
    <property type="entry name" value="DnaJ_domain"/>
</dbReference>
<feature type="compositionally biased region" description="Basic and acidic residues" evidence="3">
    <location>
        <begin position="101"/>
        <end position="150"/>
    </location>
</feature>
<evidence type="ECO:0000256" key="3">
    <source>
        <dbReference type="SAM" id="MobiDB-lite"/>
    </source>
</evidence>
<dbReference type="PANTHER" id="PTHR44145:SF3">
    <property type="entry name" value="DNAJ HOMOLOG SUBFAMILY A MEMBER 3, MITOCHONDRIAL"/>
    <property type="match status" value="1"/>
</dbReference>
<evidence type="ECO:0000256" key="2">
    <source>
        <dbReference type="SAM" id="Coils"/>
    </source>
</evidence>
<dbReference type="EMBL" id="WNWQ01000261">
    <property type="protein sequence ID" value="KAE9972462.1"/>
    <property type="molecule type" value="Genomic_DNA"/>
</dbReference>
<evidence type="ECO:0000313" key="6">
    <source>
        <dbReference type="Proteomes" id="UP000433883"/>
    </source>
</evidence>
<evidence type="ECO:0000259" key="4">
    <source>
        <dbReference type="PROSITE" id="PS50076"/>
    </source>
</evidence>
<dbReference type="AlphaFoldDB" id="A0A8H3YWK9"/>
<dbReference type="InterPro" id="IPR036869">
    <property type="entry name" value="J_dom_sf"/>
</dbReference>
<feature type="compositionally biased region" description="Basic residues" evidence="3">
    <location>
        <begin position="91"/>
        <end position="100"/>
    </location>
</feature>
<feature type="coiled-coil region" evidence="2">
    <location>
        <begin position="263"/>
        <end position="290"/>
    </location>
</feature>
<evidence type="ECO:0000256" key="1">
    <source>
        <dbReference type="ARBA" id="ARBA00023186"/>
    </source>
</evidence>
<dbReference type="CDD" id="cd06257">
    <property type="entry name" value="DnaJ"/>
    <property type="match status" value="1"/>
</dbReference>
<reference evidence="5 6" key="1">
    <citation type="submission" date="2019-11" db="EMBL/GenBank/DDBJ databases">
        <title>Venturia inaequalis Genome Resource.</title>
        <authorList>
            <person name="Lichtner F.J."/>
        </authorList>
    </citation>
    <scope>NUCLEOTIDE SEQUENCE [LARGE SCALE GENOMIC DNA]</scope>
    <source>
        <strain evidence="5">Bline_iso_100314</strain>
    </source>
</reference>
<feature type="compositionally biased region" description="Basic and acidic residues" evidence="3">
    <location>
        <begin position="65"/>
        <end position="90"/>
    </location>
</feature>
<organism evidence="5 6">
    <name type="scientific">Venturia inaequalis</name>
    <name type="common">Apple scab fungus</name>
    <dbReference type="NCBI Taxonomy" id="5025"/>
    <lineage>
        <taxon>Eukaryota</taxon>
        <taxon>Fungi</taxon>
        <taxon>Dikarya</taxon>
        <taxon>Ascomycota</taxon>
        <taxon>Pezizomycotina</taxon>
        <taxon>Dothideomycetes</taxon>
        <taxon>Pleosporomycetidae</taxon>
        <taxon>Venturiales</taxon>
        <taxon>Venturiaceae</taxon>
        <taxon>Venturia</taxon>
    </lineage>
</organism>
<comment type="caution">
    <text evidence="5">The sequence shown here is derived from an EMBL/GenBank/DDBJ whole genome shotgun (WGS) entry which is preliminary data.</text>
</comment>
<dbReference type="SUPFAM" id="SSF46565">
    <property type="entry name" value="Chaperone J-domain"/>
    <property type="match status" value="1"/>
</dbReference>
<feature type="domain" description="J" evidence="4">
    <location>
        <begin position="9"/>
        <end position="74"/>
    </location>
</feature>
<dbReference type="Pfam" id="PF00226">
    <property type="entry name" value="DnaJ"/>
    <property type="match status" value="1"/>
</dbReference>
<dbReference type="InterPro" id="IPR051938">
    <property type="entry name" value="Apopto_cytoskel_mod"/>
</dbReference>
<dbReference type="PANTHER" id="PTHR44145">
    <property type="entry name" value="DNAJ HOMOLOG SUBFAMILY A MEMBER 3, MITOCHONDRIAL"/>
    <property type="match status" value="1"/>
</dbReference>
<dbReference type="Gene3D" id="1.10.287.110">
    <property type="entry name" value="DnaJ domain"/>
    <property type="match status" value="1"/>
</dbReference>
<dbReference type="PRINTS" id="PR00625">
    <property type="entry name" value="JDOMAIN"/>
</dbReference>